<reference evidence="1 2" key="1">
    <citation type="submission" date="2023-03" db="EMBL/GenBank/DDBJ databases">
        <title>Paludisphaera mucosa sp. nov. a novel planctomycete from northern fen.</title>
        <authorList>
            <person name="Ivanova A."/>
        </authorList>
    </citation>
    <scope>NUCLEOTIDE SEQUENCE [LARGE SCALE GENOMIC DNA]</scope>
    <source>
        <strain evidence="1 2">Pla2</strain>
    </source>
</reference>
<name>A0ABT6F5J1_9BACT</name>
<evidence type="ECO:0000313" key="2">
    <source>
        <dbReference type="Proteomes" id="UP001216907"/>
    </source>
</evidence>
<evidence type="ECO:0000313" key="1">
    <source>
        <dbReference type="EMBL" id="MDG3002680.1"/>
    </source>
</evidence>
<accession>A0ABT6F5J1</accession>
<protein>
    <submittedName>
        <fullName evidence="1">Uncharacterized protein</fullName>
    </submittedName>
</protein>
<comment type="caution">
    <text evidence="1">The sequence shown here is derived from an EMBL/GenBank/DDBJ whole genome shotgun (WGS) entry which is preliminary data.</text>
</comment>
<dbReference type="Proteomes" id="UP001216907">
    <property type="component" value="Unassembled WGS sequence"/>
</dbReference>
<organism evidence="1 2">
    <name type="scientific">Paludisphaera mucosa</name>
    <dbReference type="NCBI Taxonomy" id="3030827"/>
    <lineage>
        <taxon>Bacteria</taxon>
        <taxon>Pseudomonadati</taxon>
        <taxon>Planctomycetota</taxon>
        <taxon>Planctomycetia</taxon>
        <taxon>Isosphaerales</taxon>
        <taxon>Isosphaeraceae</taxon>
        <taxon>Paludisphaera</taxon>
    </lineage>
</organism>
<dbReference type="EMBL" id="JARRAG010000001">
    <property type="protein sequence ID" value="MDG3002680.1"/>
    <property type="molecule type" value="Genomic_DNA"/>
</dbReference>
<sequence>MLPLSMTEVEIEPKVRSSLQERGELEALRFKWIESEKAGHDLGETAVRLWICRFWNRFLRQHWMEHLHGETLWIEFDARTYGVLRRPGLLESPLTQEIVERFRWGEENLHVIQWAMDAGRPMEEVRAILTALDVNSSRIPCQFDPARPRYRNAAG</sequence>
<gene>
    <name evidence="1" type="ORF">PZE19_02675</name>
</gene>
<keyword evidence="2" id="KW-1185">Reference proteome</keyword>
<proteinExistence type="predicted"/>
<dbReference type="RefSeq" id="WP_277859044.1">
    <property type="nucleotide sequence ID" value="NZ_JARRAG010000001.1"/>
</dbReference>